<dbReference type="Pfam" id="PF10292">
    <property type="entry name" value="7TM_GPCR_Srab"/>
    <property type="match status" value="1"/>
</dbReference>
<evidence type="ECO:0000256" key="5">
    <source>
        <dbReference type="SAM" id="Phobius"/>
    </source>
</evidence>
<evidence type="ECO:0000313" key="7">
    <source>
        <dbReference type="Proteomes" id="UP000053676"/>
    </source>
</evidence>
<dbReference type="InterPro" id="IPR053286">
    <property type="entry name" value="Nematode_rcpt-like_srab"/>
</dbReference>
<dbReference type="KEGG" id="nai:NECAME_09966"/>
<keyword evidence="7" id="KW-1185">Reference proteome</keyword>
<comment type="subcellular location">
    <subcellularLocation>
        <location evidence="1">Membrane</location>
        <topology evidence="1">Multi-pass membrane protein</topology>
    </subcellularLocation>
</comment>
<protein>
    <recommendedName>
        <fullName evidence="8">G-protein coupled receptors family 1 profile domain-containing protein</fullName>
    </recommendedName>
</protein>
<feature type="transmembrane region" description="Helical" evidence="5">
    <location>
        <begin position="57"/>
        <end position="76"/>
    </location>
</feature>
<reference evidence="7" key="1">
    <citation type="journal article" date="2014" name="Nat. Genet.">
        <title>Genome of the human hookworm Necator americanus.</title>
        <authorList>
            <person name="Tang Y.T."/>
            <person name="Gao X."/>
            <person name="Rosa B.A."/>
            <person name="Abubucker S."/>
            <person name="Hallsworth-Pepin K."/>
            <person name="Martin J."/>
            <person name="Tyagi R."/>
            <person name="Heizer E."/>
            <person name="Zhang X."/>
            <person name="Bhonagiri-Palsikar V."/>
            <person name="Minx P."/>
            <person name="Warren W.C."/>
            <person name="Wang Q."/>
            <person name="Zhan B."/>
            <person name="Hotez P.J."/>
            <person name="Sternberg P.W."/>
            <person name="Dougall A."/>
            <person name="Gaze S.T."/>
            <person name="Mulvenna J."/>
            <person name="Sotillo J."/>
            <person name="Ranganathan S."/>
            <person name="Rabelo E.M."/>
            <person name="Wilson R.K."/>
            <person name="Felgner P.L."/>
            <person name="Bethony J."/>
            <person name="Hawdon J.M."/>
            <person name="Gasser R.B."/>
            <person name="Loukas A."/>
            <person name="Mitreva M."/>
        </authorList>
    </citation>
    <scope>NUCLEOTIDE SEQUENCE [LARGE SCALE GENOMIC DNA]</scope>
</reference>
<sequence length="151" mass="17018">MNATQVDCDIMESLATSTKLILMLSIHLICSTISIPILLFTVIKIKNMKLLHPNTRVILLAYILFLGIHSLSRVVLYGTELLRFALPRESGCDVLPSLMRCFIQRLPLNYSMFFIGSSPFMISIERSISTIKISKYEENRAIGPILVVSQV</sequence>
<evidence type="ECO:0000256" key="1">
    <source>
        <dbReference type="ARBA" id="ARBA00004141"/>
    </source>
</evidence>
<evidence type="ECO:0000313" key="6">
    <source>
        <dbReference type="EMBL" id="ETN79160.1"/>
    </source>
</evidence>
<evidence type="ECO:0008006" key="8">
    <source>
        <dbReference type="Google" id="ProtNLM"/>
    </source>
</evidence>
<dbReference type="PANTHER" id="PTHR46561">
    <property type="entry name" value="SERPENTINE RECEPTOR, CLASS AB (CLASS A-LIKE)-RELATED"/>
    <property type="match status" value="1"/>
</dbReference>
<dbReference type="OMA" id="IWVMLKT"/>
<dbReference type="PANTHER" id="PTHR46561:SF11">
    <property type="entry name" value="SERPENTINE RECEPTOR CLASS ALPHA_BETA-14"/>
    <property type="match status" value="1"/>
</dbReference>
<gene>
    <name evidence="6" type="ORF">NECAME_09966</name>
</gene>
<dbReference type="OrthoDB" id="5874270at2759"/>
<feature type="transmembrane region" description="Helical" evidence="5">
    <location>
        <begin position="20"/>
        <end position="45"/>
    </location>
</feature>
<dbReference type="InterPro" id="IPR019408">
    <property type="entry name" value="7TM_GPCR_serpentine_rcpt_Srab"/>
</dbReference>
<evidence type="ECO:0000256" key="2">
    <source>
        <dbReference type="ARBA" id="ARBA00022692"/>
    </source>
</evidence>
<dbReference type="Proteomes" id="UP000053676">
    <property type="component" value="Unassembled WGS sequence"/>
</dbReference>
<name>W2TAU6_NECAM</name>
<keyword evidence="2 5" id="KW-0812">Transmembrane</keyword>
<evidence type="ECO:0000256" key="3">
    <source>
        <dbReference type="ARBA" id="ARBA00022989"/>
    </source>
</evidence>
<accession>W2TAU6</accession>
<evidence type="ECO:0000256" key="4">
    <source>
        <dbReference type="ARBA" id="ARBA00023136"/>
    </source>
</evidence>
<proteinExistence type="predicted"/>
<dbReference type="EMBL" id="KI659598">
    <property type="protein sequence ID" value="ETN79160.1"/>
    <property type="molecule type" value="Genomic_DNA"/>
</dbReference>
<keyword evidence="3 5" id="KW-1133">Transmembrane helix</keyword>
<dbReference type="GO" id="GO:0016020">
    <property type="term" value="C:membrane"/>
    <property type="evidence" value="ECO:0007669"/>
    <property type="project" value="UniProtKB-SubCell"/>
</dbReference>
<keyword evidence="4 5" id="KW-0472">Membrane</keyword>
<dbReference type="STRING" id="51031.W2TAU6"/>
<organism evidence="6 7">
    <name type="scientific">Necator americanus</name>
    <name type="common">Human hookworm</name>
    <dbReference type="NCBI Taxonomy" id="51031"/>
    <lineage>
        <taxon>Eukaryota</taxon>
        <taxon>Metazoa</taxon>
        <taxon>Ecdysozoa</taxon>
        <taxon>Nematoda</taxon>
        <taxon>Chromadorea</taxon>
        <taxon>Rhabditida</taxon>
        <taxon>Rhabditina</taxon>
        <taxon>Rhabditomorpha</taxon>
        <taxon>Strongyloidea</taxon>
        <taxon>Ancylostomatidae</taxon>
        <taxon>Bunostominae</taxon>
        <taxon>Necator</taxon>
    </lineage>
</organism>
<dbReference type="AlphaFoldDB" id="W2TAU6"/>